<dbReference type="InterPro" id="IPR018490">
    <property type="entry name" value="cNMP-bd_dom_sf"/>
</dbReference>
<dbReference type="Pfam" id="PF13545">
    <property type="entry name" value="HTH_Crp_2"/>
    <property type="match status" value="1"/>
</dbReference>
<dbReference type="InterPro" id="IPR000595">
    <property type="entry name" value="cNMP-bd_dom"/>
</dbReference>
<feature type="domain" description="Cyclic nucleotide-binding" evidence="4">
    <location>
        <begin position="1"/>
        <end position="79"/>
    </location>
</feature>
<dbReference type="PANTHER" id="PTHR24567">
    <property type="entry name" value="CRP FAMILY TRANSCRIPTIONAL REGULATORY PROTEIN"/>
    <property type="match status" value="1"/>
</dbReference>
<dbReference type="EMBL" id="JBHLZN010000006">
    <property type="protein sequence ID" value="MFB9887861.1"/>
    <property type="molecule type" value="Genomic_DNA"/>
</dbReference>
<dbReference type="PANTHER" id="PTHR24567:SF74">
    <property type="entry name" value="HTH-TYPE TRANSCRIPTIONAL REGULATOR ARCR"/>
    <property type="match status" value="1"/>
</dbReference>
<dbReference type="CDD" id="cd00038">
    <property type="entry name" value="CAP_ED"/>
    <property type="match status" value="1"/>
</dbReference>
<evidence type="ECO:0000259" key="5">
    <source>
        <dbReference type="PROSITE" id="PS51063"/>
    </source>
</evidence>
<name>A0ABV5ZF39_9GAMM</name>
<evidence type="ECO:0000256" key="1">
    <source>
        <dbReference type="ARBA" id="ARBA00023015"/>
    </source>
</evidence>
<protein>
    <submittedName>
        <fullName evidence="6">Crp/Fnr family transcriptional regulator</fullName>
    </submittedName>
</protein>
<dbReference type="InterPro" id="IPR036388">
    <property type="entry name" value="WH-like_DNA-bd_sf"/>
</dbReference>
<evidence type="ECO:0000313" key="6">
    <source>
        <dbReference type="EMBL" id="MFB9887861.1"/>
    </source>
</evidence>
<dbReference type="Gene3D" id="1.10.10.10">
    <property type="entry name" value="Winged helix-like DNA-binding domain superfamily/Winged helix DNA-binding domain"/>
    <property type="match status" value="1"/>
</dbReference>
<evidence type="ECO:0000256" key="2">
    <source>
        <dbReference type="ARBA" id="ARBA00023125"/>
    </source>
</evidence>
<evidence type="ECO:0000259" key="4">
    <source>
        <dbReference type="PROSITE" id="PS50042"/>
    </source>
</evidence>
<reference evidence="6 7" key="1">
    <citation type="submission" date="2024-09" db="EMBL/GenBank/DDBJ databases">
        <authorList>
            <person name="Sun Q."/>
            <person name="Mori K."/>
        </authorList>
    </citation>
    <scope>NUCLEOTIDE SEQUENCE [LARGE SCALE GENOMIC DNA]</scope>
    <source>
        <strain evidence="6 7">ATCC 51285</strain>
    </source>
</reference>
<dbReference type="PROSITE" id="PS51063">
    <property type="entry name" value="HTH_CRP_2"/>
    <property type="match status" value="1"/>
</dbReference>
<evidence type="ECO:0000256" key="3">
    <source>
        <dbReference type="ARBA" id="ARBA00023163"/>
    </source>
</evidence>
<proteinExistence type="predicted"/>
<accession>A0ABV5ZF39</accession>
<dbReference type="PROSITE" id="PS50042">
    <property type="entry name" value="CNMP_BINDING_3"/>
    <property type="match status" value="1"/>
</dbReference>
<keyword evidence="2" id="KW-0238">DNA-binding</keyword>
<dbReference type="Gene3D" id="2.60.120.10">
    <property type="entry name" value="Jelly Rolls"/>
    <property type="match status" value="1"/>
</dbReference>
<dbReference type="PRINTS" id="PR00103">
    <property type="entry name" value="CAMPKINASE"/>
</dbReference>
<gene>
    <name evidence="6" type="ORF">ACFFLH_15715</name>
</gene>
<keyword evidence="7" id="KW-1185">Reference proteome</keyword>
<feature type="domain" description="HTH crp-type" evidence="5">
    <location>
        <begin position="119"/>
        <end position="199"/>
    </location>
</feature>
<keyword evidence="1" id="KW-0805">Transcription regulation</keyword>
<dbReference type="InterPro" id="IPR012318">
    <property type="entry name" value="HTH_CRP"/>
</dbReference>
<organism evidence="6 7">
    <name type="scientific">Balneatrix alpica</name>
    <dbReference type="NCBI Taxonomy" id="75684"/>
    <lineage>
        <taxon>Bacteria</taxon>
        <taxon>Pseudomonadati</taxon>
        <taxon>Pseudomonadota</taxon>
        <taxon>Gammaproteobacteria</taxon>
        <taxon>Oceanospirillales</taxon>
        <taxon>Balneatrichaceae</taxon>
        <taxon>Balneatrix</taxon>
    </lineage>
</organism>
<dbReference type="Pfam" id="PF00027">
    <property type="entry name" value="cNMP_binding"/>
    <property type="match status" value="1"/>
</dbReference>
<dbReference type="Proteomes" id="UP001589628">
    <property type="component" value="Unassembled WGS sequence"/>
</dbReference>
<dbReference type="InterPro" id="IPR036390">
    <property type="entry name" value="WH_DNA-bd_sf"/>
</dbReference>
<dbReference type="SMART" id="SM00419">
    <property type="entry name" value="HTH_CRP"/>
    <property type="match status" value="1"/>
</dbReference>
<dbReference type="RefSeq" id="WP_162157421.1">
    <property type="nucleotide sequence ID" value="NZ_JBHLZN010000006.1"/>
</dbReference>
<dbReference type="InterPro" id="IPR014710">
    <property type="entry name" value="RmlC-like_jellyroll"/>
</dbReference>
<dbReference type="SMART" id="SM00100">
    <property type="entry name" value="cNMP"/>
    <property type="match status" value="1"/>
</dbReference>
<dbReference type="SUPFAM" id="SSF51206">
    <property type="entry name" value="cAMP-binding domain-like"/>
    <property type="match status" value="1"/>
</dbReference>
<dbReference type="InterPro" id="IPR050397">
    <property type="entry name" value="Env_Response_Regulators"/>
</dbReference>
<evidence type="ECO:0000313" key="7">
    <source>
        <dbReference type="Proteomes" id="UP001589628"/>
    </source>
</evidence>
<keyword evidence="3" id="KW-0804">Transcription</keyword>
<sequence length="207" mass="22520">MRLLKFAKGSLVVRKGDKADVLCFLFAGRLQVVDTTANGRELALGYIEPLSHFGELALLDGQPRSTHIVAVEDAWVAVLPSAIALEVMFTEASICAALMRQMARTIRQTNAHLLAVGSTQASSRVARLLVHFASAGVAAEGAGVAAEGGEEPGFDLPPQQVLANMACTTRETVSRILSQLQAEQLLQKQGRQYRILDWDKLIERYFD</sequence>
<comment type="caution">
    <text evidence="6">The sequence shown here is derived from an EMBL/GenBank/DDBJ whole genome shotgun (WGS) entry which is preliminary data.</text>
</comment>
<dbReference type="SUPFAM" id="SSF46785">
    <property type="entry name" value="Winged helix' DNA-binding domain"/>
    <property type="match status" value="1"/>
</dbReference>